<name>A0ABX1NSP9_9RHOO</name>
<dbReference type="PANTHER" id="PTHR35586">
    <property type="entry name" value="SLL1691 PROTEIN"/>
    <property type="match status" value="1"/>
</dbReference>
<accession>A0ABX1NSP9</accession>
<sequence>MRPLPFPDAHRQIDWTHEHVFLDQELRQVVRDAELGRRFVDKLVRVTRLGGGEGWVYVHVEVQGSREADFARRIFVYNYRLFDRYDRPVASLAVLADQDAGWKPDHFHIEGERKVRYVTSVERLTVERGMQQGMEKGRIEGEGTILRRLLTRRFGPLPQNVLDRLACAESRQLETWADRVINAASLDEVFADD</sequence>
<proteinExistence type="predicted"/>
<organism evidence="1 2">
    <name type="scientific">Aromatoleum bremense</name>
    <dbReference type="NCBI Taxonomy" id="76115"/>
    <lineage>
        <taxon>Bacteria</taxon>
        <taxon>Pseudomonadati</taxon>
        <taxon>Pseudomonadota</taxon>
        <taxon>Betaproteobacteria</taxon>
        <taxon>Rhodocyclales</taxon>
        <taxon>Rhodocyclaceae</taxon>
        <taxon>Aromatoleum</taxon>
    </lineage>
</organism>
<dbReference type="RefSeq" id="WP_169201737.1">
    <property type="nucleotide sequence ID" value="NZ_CP059467.1"/>
</dbReference>
<gene>
    <name evidence="1" type="ORF">GPA24_05595</name>
</gene>
<evidence type="ECO:0000313" key="2">
    <source>
        <dbReference type="Proteomes" id="UP000633943"/>
    </source>
</evidence>
<keyword evidence="2" id="KW-1185">Reference proteome</keyword>
<protein>
    <submittedName>
        <fullName evidence="1">DUF4351 domain-containing protein</fullName>
    </submittedName>
</protein>
<dbReference type="PANTHER" id="PTHR35586:SF1">
    <property type="entry name" value="SLL1691 PROTEIN"/>
    <property type="match status" value="1"/>
</dbReference>
<reference evidence="1 2" key="1">
    <citation type="submission" date="2019-12" db="EMBL/GenBank/DDBJ databases">
        <title>Comparative genomics gives insights into the taxonomy of the Azoarcus-Aromatoleum group and reveals separate origins of nif in the plant-associated Azoarcus and non-plant-associated Aromatoleum sub-groups.</title>
        <authorList>
            <person name="Lafos M."/>
            <person name="Maluk M."/>
            <person name="Batista M."/>
            <person name="Junghare M."/>
            <person name="Carmona M."/>
            <person name="Faoro H."/>
            <person name="Cruz L.M."/>
            <person name="Battistoni F."/>
            <person name="De Souza E."/>
            <person name="Pedrosa F."/>
            <person name="Chen W.-M."/>
            <person name="Poole P.S."/>
            <person name="Dixon R.A."/>
            <person name="James E.K."/>
        </authorList>
    </citation>
    <scope>NUCLEOTIDE SEQUENCE [LARGE SCALE GENOMIC DNA]</scope>
    <source>
        <strain evidence="1 2">PbN1</strain>
    </source>
</reference>
<dbReference type="Proteomes" id="UP000633943">
    <property type="component" value="Unassembled WGS sequence"/>
</dbReference>
<evidence type="ECO:0000313" key="1">
    <source>
        <dbReference type="EMBL" id="NMG15025.1"/>
    </source>
</evidence>
<comment type="caution">
    <text evidence="1">The sequence shown here is derived from an EMBL/GenBank/DDBJ whole genome shotgun (WGS) entry which is preliminary data.</text>
</comment>
<dbReference type="EMBL" id="WTVP01000010">
    <property type="protein sequence ID" value="NMG15025.1"/>
    <property type="molecule type" value="Genomic_DNA"/>
</dbReference>